<accession>A0AAD5RRY5</accession>
<proteinExistence type="predicted"/>
<comment type="caution">
    <text evidence="3">The sequence shown here is derived from an EMBL/GenBank/DDBJ whole genome shotgun (WGS) entry which is preliminary data.</text>
</comment>
<dbReference type="InterPro" id="IPR010730">
    <property type="entry name" value="HET"/>
</dbReference>
<organism evidence="3 4">
    <name type="scientific">Zalerion maritima</name>
    <dbReference type="NCBI Taxonomy" id="339359"/>
    <lineage>
        <taxon>Eukaryota</taxon>
        <taxon>Fungi</taxon>
        <taxon>Dikarya</taxon>
        <taxon>Ascomycota</taxon>
        <taxon>Pezizomycotina</taxon>
        <taxon>Sordariomycetes</taxon>
        <taxon>Lulworthiomycetidae</taxon>
        <taxon>Lulworthiales</taxon>
        <taxon>Lulworthiaceae</taxon>
        <taxon>Zalerion</taxon>
    </lineage>
</organism>
<gene>
    <name evidence="3" type="ORF">MKZ38_001018</name>
</gene>
<dbReference type="PANTHER" id="PTHR33112:SF1">
    <property type="entry name" value="HETEROKARYON INCOMPATIBILITY DOMAIN-CONTAINING PROTEIN"/>
    <property type="match status" value="1"/>
</dbReference>
<protein>
    <submittedName>
        <fullName evidence="3">HET-domain-containing protein</fullName>
    </submittedName>
</protein>
<feature type="region of interest" description="Disordered" evidence="1">
    <location>
        <begin position="200"/>
        <end position="219"/>
    </location>
</feature>
<evidence type="ECO:0000256" key="1">
    <source>
        <dbReference type="SAM" id="MobiDB-lite"/>
    </source>
</evidence>
<feature type="domain" description="Heterokaryon incompatibility" evidence="2">
    <location>
        <begin position="243"/>
        <end position="380"/>
    </location>
</feature>
<evidence type="ECO:0000313" key="4">
    <source>
        <dbReference type="Proteomes" id="UP001201980"/>
    </source>
</evidence>
<dbReference type="AlphaFoldDB" id="A0AAD5RRY5"/>
<dbReference type="PANTHER" id="PTHR33112">
    <property type="entry name" value="DOMAIN PROTEIN, PUTATIVE-RELATED"/>
    <property type="match status" value="1"/>
</dbReference>
<feature type="compositionally biased region" description="Polar residues" evidence="1">
    <location>
        <begin position="202"/>
        <end position="215"/>
    </location>
</feature>
<dbReference type="Pfam" id="PF06985">
    <property type="entry name" value="HET"/>
    <property type="match status" value="1"/>
</dbReference>
<keyword evidence="4" id="KW-1185">Reference proteome</keyword>
<dbReference type="EMBL" id="JAKWBI020000124">
    <property type="protein sequence ID" value="KAJ2902109.1"/>
    <property type="molecule type" value="Genomic_DNA"/>
</dbReference>
<sequence>MADPYPFLSDGGDFNSIPDISSTLCPTCLSGFEHDAEENHWPDLYYATAAQLDSSDTTSGQKHPPCGLCTFLSSCLSREVSLQPSVAARIEQEQGLPLSDLIMVDGMTNFSDTTLASTGGTTGGSGTQRSRAGKAPLYNFVYTKSVYRLTFGSYIVGSGPAATGVFDVYARLLDAEKVEFGLLRSWLDYCAENHAGGCRSTPPASSLSSGGQQQKPEQEELGIHVIDCTTRDITPYTTSMGPFVTLSYIWGVSPSETNYAQPQSPTLPSEVPKVIDDAMEVVRRLRMRYLWVDRYCIPQDNPEEKARQVGIMAGIYSTSFLTIIAAAGEGPEFGLPGVGSRKRLPQLRCRVGGRVFVRAGSGNRLALQGKWNSRGWTFQEGLLSTRRLVFTVEEVYFQCRSVQSLESIVTPPERKYDRIDLGAGDTGWNFFEQGLGIMPLFEDVETEHFEKRKIHGIVSEFFYRDLSWESDAVNACFGLLQRMKSMDPPVHSLCGLPVHDERWLVPPNHRKLMTGNDPLRPTALLVMALGWDTIRDDADTPLVRRMCFPSWSWVGWKSSSWPAAKKGMLSFPCYDFLRGINWKGPRTGFFDPLANGLVPRVEVVAEYSAGDKAEGEKQQEGKREVVQLEWDKDWEMALDMSHQDGKFPSALVISGFMLSVGFRRNPNAEGKWEFSRDIPLGKKGATQTRPEERLGRRIESLRRAGVELAKRGDDEEVEIAVLLMHDFQEMHYFSFLARVECIGSGREPCGNEYQRVGGQLIDVGPFEPESDPDNAREGSRKKAKLGPLELEMGEVRVV</sequence>
<feature type="region of interest" description="Disordered" evidence="1">
    <location>
        <begin position="763"/>
        <end position="787"/>
    </location>
</feature>
<evidence type="ECO:0000259" key="2">
    <source>
        <dbReference type="Pfam" id="PF06985"/>
    </source>
</evidence>
<evidence type="ECO:0000313" key="3">
    <source>
        <dbReference type="EMBL" id="KAJ2902109.1"/>
    </source>
</evidence>
<name>A0AAD5RRY5_9PEZI</name>
<reference evidence="3" key="1">
    <citation type="submission" date="2022-07" db="EMBL/GenBank/DDBJ databases">
        <title>Draft genome sequence of Zalerion maritima ATCC 34329, a (micro)plastics degrading marine fungus.</title>
        <authorList>
            <person name="Paco A."/>
            <person name="Goncalves M.F.M."/>
            <person name="Rocha-Santos T.A.P."/>
            <person name="Alves A."/>
        </authorList>
    </citation>
    <scope>NUCLEOTIDE SEQUENCE</scope>
    <source>
        <strain evidence="3">ATCC 34329</strain>
    </source>
</reference>
<dbReference type="Proteomes" id="UP001201980">
    <property type="component" value="Unassembled WGS sequence"/>
</dbReference>